<accession>I0WUT0</accession>
<dbReference type="AlphaFoldDB" id="I0WUT0"/>
<comment type="caution">
    <text evidence="1">The sequence shown here is derived from an EMBL/GenBank/DDBJ whole genome shotgun (WGS) entry which is preliminary data.</text>
</comment>
<protein>
    <submittedName>
        <fullName evidence="1">Uncharacterized protein</fullName>
    </submittedName>
</protein>
<dbReference type="PATRIC" id="fig|1165867.3.peg.1939"/>
<sequence length="56" mass="6149">MTDPLYADLIERLGRAVARAAMEGDPMFGTVEVTIEELAELLERQVPPRDADAAPH</sequence>
<evidence type="ECO:0000313" key="1">
    <source>
        <dbReference type="EMBL" id="EID80146.1"/>
    </source>
</evidence>
<organism evidence="1 2">
    <name type="scientific">Rhodococcus opacus RKJ300 = JCM 13270</name>
    <dbReference type="NCBI Taxonomy" id="1165867"/>
    <lineage>
        <taxon>Bacteria</taxon>
        <taxon>Bacillati</taxon>
        <taxon>Actinomycetota</taxon>
        <taxon>Actinomycetes</taxon>
        <taxon>Mycobacteriales</taxon>
        <taxon>Nocardiaceae</taxon>
        <taxon>Rhodococcus</taxon>
    </lineage>
</organism>
<proteinExistence type="predicted"/>
<name>I0WUT0_RHOOP</name>
<dbReference type="Proteomes" id="UP000006447">
    <property type="component" value="Unassembled WGS sequence"/>
</dbReference>
<dbReference type="EMBL" id="AJJH01000040">
    <property type="protein sequence ID" value="EID80146.1"/>
    <property type="molecule type" value="Genomic_DNA"/>
</dbReference>
<reference evidence="1 2" key="1">
    <citation type="journal article" date="2012" name="J. Bacteriol.">
        <title>Draft genome sequence of the nitrophenol-degrading actinomycete Rhodococcus imtechensis RKJ300.</title>
        <authorList>
            <person name="Vikram S."/>
            <person name="Kumar S."/>
            <person name="Subramanian S."/>
            <person name="Raghava G.P."/>
        </authorList>
    </citation>
    <scope>NUCLEOTIDE SEQUENCE [LARGE SCALE GENOMIC DNA]</scope>
    <source>
        <strain evidence="1 2">RKJ300</strain>
    </source>
</reference>
<evidence type="ECO:0000313" key="2">
    <source>
        <dbReference type="Proteomes" id="UP000006447"/>
    </source>
</evidence>
<gene>
    <name evidence="1" type="ORF">W59_09632</name>
</gene>
<dbReference type="RefSeq" id="WP_007296973.1">
    <property type="nucleotide sequence ID" value="NZ_AJJH01000040.1"/>
</dbReference>